<dbReference type="RefSeq" id="WP_035059147.1">
    <property type="nucleotide sequence ID" value="NZ_AXCZ01000041.1"/>
</dbReference>
<reference evidence="2 3" key="1">
    <citation type="submission" date="2013-08" db="EMBL/GenBank/DDBJ databases">
        <title>Genome sequencing of Cellulomonas bogoriensis 69B4.</title>
        <authorList>
            <person name="Chen F."/>
            <person name="Li Y."/>
            <person name="Wang G."/>
        </authorList>
    </citation>
    <scope>NUCLEOTIDE SEQUENCE [LARGE SCALE GENOMIC DNA]</scope>
    <source>
        <strain evidence="2 3">69B4</strain>
    </source>
</reference>
<dbReference type="AlphaFoldDB" id="A0A0A0C248"/>
<proteinExistence type="predicted"/>
<evidence type="ECO:0000313" key="3">
    <source>
        <dbReference type="Proteomes" id="UP000054314"/>
    </source>
</evidence>
<gene>
    <name evidence="2" type="ORF">N869_13745</name>
</gene>
<sequence>MAAVTARRDGADPFTALGGLLGGVDLHTTTTTDALAEGRFGSAAASAARAEAAMDRATLVGAGAVALVVVLLGGVVWFVLLRRRRRAVTAP</sequence>
<accession>A0A0A0C248</accession>
<dbReference type="EMBL" id="AXCZ01000041">
    <property type="protein sequence ID" value="KGM13484.1"/>
    <property type="molecule type" value="Genomic_DNA"/>
</dbReference>
<name>A0A0A0C248_9CELL</name>
<feature type="transmembrane region" description="Helical" evidence="1">
    <location>
        <begin position="59"/>
        <end position="81"/>
    </location>
</feature>
<evidence type="ECO:0000313" key="2">
    <source>
        <dbReference type="EMBL" id="KGM13484.1"/>
    </source>
</evidence>
<keyword evidence="3" id="KW-1185">Reference proteome</keyword>
<keyword evidence="1" id="KW-1133">Transmembrane helix</keyword>
<evidence type="ECO:0000256" key="1">
    <source>
        <dbReference type="SAM" id="Phobius"/>
    </source>
</evidence>
<protein>
    <submittedName>
        <fullName evidence="2">Uncharacterized protein</fullName>
    </submittedName>
</protein>
<dbReference type="Proteomes" id="UP000054314">
    <property type="component" value="Unassembled WGS sequence"/>
</dbReference>
<comment type="caution">
    <text evidence="2">The sequence shown here is derived from an EMBL/GenBank/DDBJ whole genome shotgun (WGS) entry which is preliminary data.</text>
</comment>
<organism evidence="2 3">
    <name type="scientific">Cellulomonas bogoriensis 69B4 = DSM 16987</name>
    <dbReference type="NCBI Taxonomy" id="1386082"/>
    <lineage>
        <taxon>Bacteria</taxon>
        <taxon>Bacillati</taxon>
        <taxon>Actinomycetota</taxon>
        <taxon>Actinomycetes</taxon>
        <taxon>Micrococcales</taxon>
        <taxon>Cellulomonadaceae</taxon>
        <taxon>Cellulomonas</taxon>
    </lineage>
</organism>
<keyword evidence="1" id="KW-0472">Membrane</keyword>
<keyword evidence="1" id="KW-0812">Transmembrane</keyword>